<comment type="caution">
    <text evidence="1">The sequence shown here is derived from an EMBL/GenBank/DDBJ whole genome shotgun (WGS) entry which is preliminary data.</text>
</comment>
<gene>
    <name evidence="1" type="ORF">PPRIM_AZ9-3.1.T0130057</name>
</gene>
<evidence type="ECO:0000313" key="2">
    <source>
        <dbReference type="Proteomes" id="UP000688137"/>
    </source>
</evidence>
<accession>A0A8S1K0L7</accession>
<dbReference type="OMA" id="EFITHNE"/>
<name>A0A8S1K0L7_PARPR</name>
<dbReference type="EMBL" id="CAJJDM010000010">
    <property type="protein sequence ID" value="CAD8048738.1"/>
    <property type="molecule type" value="Genomic_DNA"/>
</dbReference>
<sequence>MILLFAIITEIIADFILPDRANPIVPYRNNEDAYTFYDIFLSVSTRISSNGRLQITFPQEFDGTQLRLLQDDIMGAAYIDNECYIEYTFSTTTRCIPYVEPAVTIPATNYYSVSNRTITIYFGTEPLNAGSQKVRIKYNKNPVGLGGKSSGFLQIITLRDTVPVDQNLNFGTVGFAPVYKKHTIASEGQIINDGSKLGGYVTNYVIQFTTQIDLVKGSWFRAEIAEGFDISKVECVLVDTMQNLNCQVEGRRIYFSAIDAALPAGQHKVKLKNVINPSASGDSDPFIFETLEPLVNTVIEYFNVGVTTITPGQIINPSIAGAPLNQNLRIDYTIKFTPQNKIPYTGKIEYIIPAGFTLDPTCRIISGLSQNGTTPISCVTSGQKITITDFASFSPQEITLKIYAVNPPISKLYQFCQIYTYSTFGKVPVISGSSSNYKGIDQNLEAGSIQISSIQSPYFVAIDLYKQMQNISLDKTGPLDFRLYPMPSNQLKLTTSPTSYGSIYFQIPLWWRMSGQNFNGWNVVGSTPTCNFGADIASTCSYYLQRYSFKTPSSTNYLKYDPSTGLSNCDLPISVAVSQITPIPGRFDFRVLTFNDGIYSTFDQKPLEQDLYTMEIAADQFITPNTYIKCTSVDQVDADMVCYSNVVVILPIPYEGSINFNMSTVNSTYESSAAWPNDLGFGLGNDGKKRIPCYVSIRTSHPNVQCWVFSGGTTRKYAILQVRGFSSKINTGTNVFIVIPNVKSCTAFDMQCFVTVSSAWTTELDEPYTMNYLKQSVGFIKQGDVYKDVSTSAPTLAKDVQDLTLSATFSTTRKQICELTTWTLQFQHTEVITSCNTGTSNYPYCPNSTPDHILIKFTDKTRFPNQFGVTATSPHGSVYLIDHFLTGEYYYFIIVNSGNIAANGPVQLVNIYNPIIYTPGVDIKLIYWNQNRKIKRITFPTSSIFIDGGILGPPQFDILPQTSVGMNADRSQVTDTDFDSWIIFRATFTTCHKIPANGLVELEVQNGLVDYTTTCEVWSGVTSPPKRLGNTHECNLVDVSGIKYYQLTKFNEIPVLTKFTLSFRGKTGLVSTTANPIRIQTYFDASVPTSTASNIDNFYNTAYPPNPVLNGIDINGPKRFPPKLEWMDFIIINDKAREGTRGEFYMHVKTNHNIPDYTTNSAPRLVFTFNTTAISMPNGGIPHCRLDGHLARYCTWAGGVITMAMPLTHGMIANQEHLVMISTRGADYSATYQEGLHHNKAGTYKLKVETVNTGTNQFIRKVMTIDPPKFRVFWVWSANKVGYDPVTPSATLQGMSVFRLYFTNTITIPPSDNPDPISMIILFHRTIWPTFTNGFEQDLGTGLPHRTQLPCIQEGFSLLPGVTQLKCRLFYGSYPNPTKVIITDFDQIPVNTNGEIHLPNIFNPNSTYELTKISIQVQKTDAITGTSELILSSDYDLINGTFGRTKEQPGFNKLAIDIPALVQDDLQNVWAAAVNPTFSVATIDTVATLSLQYGSKDYNMGGGADMILFEIPPNWDLPYGLITCSFPAGNICYSYPLGPYIGLYPDSGITADSLQSGSVTIKTPPFKVLVATSDPPIKIYVFTRSKLVYVYKIDFTQVLNAVQVTPAVTCTLCFYETITDYTITVTNPKNIPTTGAITIKIPTGLTIRENGCRNDVSGGSVLSKVGFECAYDGANSQLLITGFNKFVGPGKIIIKVRMENPDNTVTISEKWEFKTWYLNESPLNKLITYGDATSPSLSAATDIEYWDTPYRSRVRGRTSLYGTIEFRINLQNDLAAGGILFIKFPTLFNKIRCSQYLCLWDDTPWFDNHNDNFLPAEKCLYDKATRILSMYTPINTIIKKDTLYRIIIDTQNSADGSRGFQLPAMNTYTFDIYTTLELKHSDIFVPQLLAFKYFECVSLITNVNSKNMMVVRFLPGILIPISSGNFGGGYLKLYFPTLSEESEFLYKDDLGTGKKDGDPIQCYARNGFPASTVLECKLYLGNRVYGQHAYILIQGWTGDLTNSPSFTTGYQELFSRVISPPFTGVDKYYEFDIDQFYTPDVTGDDKHIEMRLESYNGANQLIEQSFSYDMTLKHYTPATGSQPKPTKSSDTLFDQSVTFDLKMQSTIQLKNSEEYDYFIFEYTQPFFDPQPQNVQCESGSVYVCRVSQGNNWIIVKPLNTIQAQANLKFKNSNNPIQVPTTGIVCKGYAVKDRIITTIYTYAAINDYLLPTLAATAYNTIVTPMDYADNTTIPKSTQVRVRVEITIPTQSITLPYGSIIDIFLPTGFVAYDYSLSTTDSNAKFVTADNLQTSVTASSTITGFTGRPQLTITGWEPIKVGEKIIFETYCKTSTAAMSPALWNFKAWKDTGRTIELWTSAASAFNVQSYGSFKTLEWKTKDPAVARKNQVSPFTFYLSFKTAPTANTQITISFPALATVSVPVGAVLYCTIEGTTGLIHKFSYCYGTNTLDIIMLMPVSPVTFVANTQYKVTISSRGNSINHGLLFAASGIFAATLTQDNGDTGILRFEILPTESFASTQLRIVNSGIKSTGFTETSFLFSFTTSVLIPKTGKIVIAFPNFAIDGTTILFQENLIQSVVYNSGDLYPGCYSTNQALLNNGLNCRIFKNSGEYAQTLIVIQSFVNDIASGTSLQIVIEQVTLPTSAASADIFLYTADVNNAKLEAYYFDDAVNPLVQNPSTMTTTVAATSATVQSNTIFTFTNVNFGTVALNGYSHIAYRFPAGYYDVSSATVTTGGTCATPSVLEIYAHWIIQRFTGVTTCTSNKNVAFSNINQVNSVVTTFSKLAFQIYTCLTRVCNFFTVTTQPSVPYTAASPGSLAGVAPIEVRYFPYSFIKFELTYTCSGHNIPMGGQVILEVDSTKFQIQRIELKSGGITSVTYSNAAGTITTFTLLSSYLKSQATIKFDVYGQLPSSIGASGVTTFTFSLKNRYDGVEISSDSTKPTFDMKTPLSIVSAQSFPSVSSSQSILSIVLLPGAKSVDNELHFQLPTISTSDTNNFKVFVFIEGMISGSGSCSISIAEGSSAGTPLCNVAGADKLEITDIDPSTIQAEFYLKVSYVKITTFGLLPVTIQIVDSTNTVLNIFTGSVIVYEFQMESIGASFKHNTNGGNSNILEISFDPPAITNFNGFDGELFLDLLGSFTSLPSSIIKEQCDYTSAQNFDCEFVPAFRLNSVGSTSAHRDPFNNRIIISKFEQQSTSINSIKIWFQYRYSTPTFWIKTKMFQFGYYVKGQGNNQIYKFGQNFLLQLNELDPSAPISGSGLLDHIGSAQSIGTITSSTITTSQSDNTFDANDYVAIKLVGGYSVKYGTYNQMKLLSSTASISSTSTSTTLDSGYTIQRMGYFEGKIGSGSSDLLFTLSNVELPYYPTTSLSDIAAIVLILDGTTREIKERFQLSRSTGASSQSFSSCSAQQIDSNSFQFDFTLPSNFKTFNHNGCVTTSTCYQYIEITTTNAAYNDISQYEVTCGSGSSLINQYIPYNGYPPKLQQITSNPYGIRLSEYLEMNSNSQICIKFRKKTAATAGSVTFTITIYENQSSPIAIASCTAAAITASNTASGHQLSGVVKQPFGLQLFYDNYKALVKNVERQITIEFSLLADLASSGTFTIETNNLGLGNFDITRRLKCMFKEKATQLVRHVPSLCTVDTTNKKITITYSIGTLTTLNPKLLKDKVYELIIKYDQLSIKYLSEPALQGQYQMIFKFLVGTTVTYSQILPFTIYNNQVSDLVTQSYVDHISESTNFYVKYKATQSLASSDNIDVLIPIREVQNDGTLKVLNTNKLNTALLNGQKIGCLDKVGNLGIYFKCYLYYGITDFQRPYSFVRLTNFTGISSGTTVQFVIQNLVNPSTTDLIMDYEIRITGADSYEYTYAYAATYTIPASTATSSNTGSLTITPLPCFSQINYEYQVTLTKDVNPNYESIVKINYDPLIWGEDYTIFAATISGTASRIDPLDSSNVFIVFPAGYTTGSSITITISNGLFQPSYVLTKSHQVKAFFINYQTKAIVQVATTTSSITTTQANIATYGTVSSNSDLKKDFLSVMSIPITLLGPIKTNYQFRIIFPSDYILSNGYCKSFDDLTNVEYSTTCSDIDAQTKKIIFNSLIKATKAFTVKVQVQTPTTAGSKSIDVKFFADDLDTSTLLIQTDTLTAQTIIDYTKMRLAMPYIKAPQILLQDREIGPITLTVKLTSAITKQTDSVIIDTSNFMTVTINQPINTKRLQFACFWNNLAAMNCKNGDTSANYDKITMFAPSDTGFASGEKVTIKIMIWRHQEIGQTDFTYKWHDDTDDSVPTASIKDKIITIGSTDYKKNVVYQNYRFDETTTTPFQTYIAVHQGTIDTYTDLTVRFRLRRALASNLNTNWGQIILKLPTLDDFLNTQTQFPNGLGRFTKNAQEIDCYCSTCPQISNIDPLEPFFKCYVYQGASHRVAPVEIWLNPQQDMSTQQVVEISFPKIKLPSTQYTYTKISMIAYEFQASSKTVRNHSEIVHFYTFHTIPDAFTTYTAVTPPTFTVNLVGAMSGVTATVNNPYDDLLDYCHDRWVLSTDDVETKFEHPYNPETGTLYSNGGAYPYNYIEFTTATNHIVVIYKLAKWITFVPKVVLTKSATQTLNIQKFKNMPYMIPGGVNYKMTLFIDIGVRSYTEYSVFTTASQYRLAYQPSTTVKQMSIDPIPAPAETAAPQTYELKFLPYNKIPKNGKIIFTFPPLPSYDWVFTDQYCIVSQNLQDSGCDIIPASRIIIIKDWLNDYDPNIDGYLSVKFDIVNPTNVQTQVPFTWRTYWDQNQNTWLIDEETFFENTPNTQIIQGGNLIVTLWDRFQHPYIICGGRKGPIRLRFILRDQNLVYPDDYIELWMQNTFWPVSTQKYIVCYFNDPNDFQLVNIKSHRCDWTNGVNGGNLKIYIPEEIDIHVGDEWELVITTFGQFGGDGWVVRSPSDLYWITFFAMKNGVNTIDKGWFEAKIPGCPFDNNGFDCQSVGWEASTVGGDPTWTILNFTAQTENNPIPAGDPSLLTYSRLVFEFITHNELEESWPMDLTNRMAAADDRAQVACNGMYKTTGANRPLQPKGNTYIECYNIKAENKVWNNTPSYIVGSYFDAIAASEMFHFQIADFRNGYVQGAFQHVKISVEVKQEDGTFYPQNEHYCWHLPPSLYAPPTPSTASTSTWNIQRSQVALTQQYSYFGDTNVERFDTIVYDFNYPYTLPMKGYCLQRRYNANFSDGYLSPCTPQHYNHWWVMSAAIQDPAVRWYQRESGNFVNPPFVYKQNNPSNDPTIWNNIVQASPLRIYIWRDNRLISNQTFQSNGGKISPTTGQLYIVSQTTTNDNAQNKMVRHHIGVHFQTTTSAMKHIRLWAPNDYQNIQDCKVNRGLVNRDHADLDNKITCVITKLPAPIDKWLIEIDNFQTYQGHGEDQWMIIDFNLTNPNAEKWTGSWYGKTYESLTNLSYVIDESKGTDGQTWVGDSVKQPNLFRVWRNTISYENRRAQTDDYAEVHMRVLPRTGHPATTDNSNTEVQIWLPLAYDLANGGDPLCQISNEYHTDLDSVNCKITSDRKITLSTDNTYGLKQECSMVTVTTKNAIGGNGIKLPSKPQDDTFQVFIDSKDSSGQVQREYNYNQAYAVPDPITSATDPTFSIKSTIREANQFTVIKATFTAPLDIPAGYDTSSPGQDPLTAPPIGTLRYKFNTKDFVNNGYSGFPLNLGQTSTNVLCQGFGNLKGTLQCTLIASTQVSPDYPAIIEVRGFDYISAGDLVEVHFLNIKNGFSYQNKGNVTLSAYKMKGDGTKVELIQDSTGFVPVYDANCYGNLCYKVFTTCPTNTNIYIDPNTVGAFMKVTIEEISINCTIPSTIYQPLQPGDQVILTFPQEFEFPSESNSAISAVWNEIQMQTIVYPLTREIYFTFPAGSGPITGCSNILKISQLRGPAYYFTTPYDIRMRIVKSQYRRVDCIISGVEPPKVAAPSTQSMLLSSYFAGDIFVNYDFKFSPSYKIPAGGSINIGFPNRGLLNYNHVTSSNPPAVCSLLNSVYITSCVLSTTGIQVTVAQDIPAQQELQIKLSGVKNSDYSGQTLSSDYILTMYHPNGQKVNEQEFSPILFYAKKNVGVIYMKLSNTNSFQSVTASYTFVIQNSYTVPASGEIVLKMPKEWASVVTNSITLAKLSASWTSDALSYTYTIDSSSDFNNYLLKIKNQFTWPQGGSLTLLMLKLRNPSFESTKIFQAQTYYDNVLLDQTDPLDSSLRFIYKPAVPSLQINNFIMEPSNAGEVSTYSLNMTTSGNMTSGSTIQVQFPTDTYPSGLTRYDLTLGCNLLFKNGTNVTVPCSAANSKLTVSLNANIDQSTEFTLQIVGITNPNYDTSAIKGSIDVLTTDSNNNVLTYNSGAAEINPTAAPQTMKLVKLATSSTNLQVKAAYTLCVLTDISIPMGAQVFVDFPQQFTFKSSSYPCYISLDHNNALLPYDNSTSSPSCKNSNSLRRIAVSAHTAAYVGNQKAPAQLCYILENIENPSSAGPTDNFVVSIYDTQNKNIVAQTFGTLSPNSTLSFSQQGLVITVENIDPLPRYLTTKPIKVTLQRSVSHTVTLTPQSTEFKFIPPELVFLPANGPEMYFKIQAIDDDATEVGLKQFSWLKVESATAKFSEMADSFFQYVDKPTANQLYMTINPRVFRVALGGTSLPMTLTLSQPAAQDLLVNFTTINPYQDSSLVFEPINAAGQVKFPAGTTSIQLQYTTKQTALSGQIQFEIVDKYSSLYTILDNIVNFEILETDDKIPEVVNYYAVNVKRTSMYFRASIDESVTLYYYLTLKGNPKPTMDQIKSQQKLTNVFTQFGNNQSFIAPVTQDYIYNDVYLDLQGLTEQTDYSLYFFVTDLSGNNNTEVKQFDFTTAAKFQPAQFKITLSKDIDIEKLLSAFGLVTGLPSKSFETIESPKKYTIDGELDSDVQQILDSQTVTYTFQINPDATVGGLSPYEYIRLIQQNLDLLQSEIPEVVDQNIFNTAWEYFEYPQEFKYNPIKINVTEDTVYFNVSLRYTGNLYTLVLPADAPAPSSKQVSMGLNSTNYPVQKEWAYKVRFQYSNKTSTDNQQLYAIFKYTLLFDNSYYKAYFTADNNLISNPDLMTNEQMKLIEFKTKREIVIIPKKYLQSTLLSMIMIIILIVG</sequence>
<proteinExistence type="predicted"/>
<reference evidence="1" key="1">
    <citation type="submission" date="2021-01" db="EMBL/GenBank/DDBJ databases">
        <authorList>
            <consortium name="Genoscope - CEA"/>
            <person name="William W."/>
        </authorList>
    </citation>
    <scope>NUCLEOTIDE SEQUENCE</scope>
</reference>
<keyword evidence="2" id="KW-1185">Reference proteome</keyword>
<protein>
    <submittedName>
        <fullName evidence="1">Uncharacterized protein</fullName>
    </submittedName>
</protein>
<organism evidence="1 2">
    <name type="scientific">Paramecium primaurelia</name>
    <dbReference type="NCBI Taxonomy" id="5886"/>
    <lineage>
        <taxon>Eukaryota</taxon>
        <taxon>Sar</taxon>
        <taxon>Alveolata</taxon>
        <taxon>Ciliophora</taxon>
        <taxon>Intramacronucleata</taxon>
        <taxon>Oligohymenophorea</taxon>
        <taxon>Peniculida</taxon>
        <taxon>Parameciidae</taxon>
        <taxon>Paramecium</taxon>
    </lineage>
</organism>
<dbReference type="Proteomes" id="UP000688137">
    <property type="component" value="Unassembled WGS sequence"/>
</dbReference>
<evidence type="ECO:0000313" key="1">
    <source>
        <dbReference type="EMBL" id="CAD8048738.1"/>
    </source>
</evidence>